<name>A0A380K5M3_9STRE</name>
<dbReference type="InterPro" id="IPR013325">
    <property type="entry name" value="RNA_pol_sigma_r2"/>
</dbReference>
<dbReference type="OrthoDB" id="1767844at2"/>
<sequence>MENSVHFESLFISVKPIVFKLQRTYYIKLWDRDDWLQEGRVILYRLLQDNPDLVDDQLTFYRYFKTKFSSHLKDVIRKQESQKRRFDKMPYEEVSEFGHSIKDRGLGLDDYVAYKEILERVEKSLSQDGKDKLSKVIAGQRFSGKAKFIKELRVNFQEFSQHVLG</sequence>
<gene>
    <name evidence="1" type="ORF">NCTC12224_00417</name>
</gene>
<dbReference type="EMBL" id="UHFN01000007">
    <property type="protein sequence ID" value="SUN59508.1"/>
    <property type="molecule type" value="Genomic_DNA"/>
</dbReference>
<accession>A0A380K5M3</accession>
<dbReference type="GO" id="GO:0003700">
    <property type="term" value="F:DNA-binding transcription factor activity"/>
    <property type="evidence" value="ECO:0007669"/>
    <property type="project" value="InterPro"/>
</dbReference>
<evidence type="ECO:0000313" key="1">
    <source>
        <dbReference type="EMBL" id="SUN59508.1"/>
    </source>
</evidence>
<dbReference type="SUPFAM" id="SSF88946">
    <property type="entry name" value="Sigma2 domain of RNA polymerase sigma factors"/>
    <property type="match status" value="1"/>
</dbReference>
<dbReference type="RefSeq" id="WP_115271567.1">
    <property type="nucleotide sequence ID" value="NZ_JBNPNB010000029.1"/>
</dbReference>
<keyword evidence="2" id="KW-1185">Reference proteome</keyword>
<reference evidence="1 2" key="1">
    <citation type="submission" date="2018-06" db="EMBL/GenBank/DDBJ databases">
        <authorList>
            <consortium name="Pathogen Informatics"/>
            <person name="Doyle S."/>
        </authorList>
    </citation>
    <scope>NUCLEOTIDE SEQUENCE [LARGE SCALE GENOMIC DNA]</scope>
    <source>
        <strain evidence="1 2">NCTC12224</strain>
    </source>
</reference>
<dbReference type="GO" id="GO:0006352">
    <property type="term" value="P:DNA-templated transcription initiation"/>
    <property type="evidence" value="ECO:0007669"/>
    <property type="project" value="InterPro"/>
</dbReference>
<dbReference type="GeneID" id="78355888"/>
<dbReference type="AlphaFoldDB" id="A0A380K5M3"/>
<organism evidence="1 2">
    <name type="scientific">Streptococcus hyointestinalis</name>
    <dbReference type="NCBI Taxonomy" id="1337"/>
    <lineage>
        <taxon>Bacteria</taxon>
        <taxon>Bacillati</taxon>
        <taxon>Bacillota</taxon>
        <taxon>Bacilli</taxon>
        <taxon>Lactobacillales</taxon>
        <taxon>Streptococcaceae</taxon>
        <taxon>Streptococcus</taxon>
    </lineage>
</organism>
<protein>
    <submittedName>
        <fullName evidence="1">Competence-specific sigma factor ComX</fullName>
    </submittedName>
</protein>
<evidence type="ECO:0000313" key="2">
    <source>
        <dbReference type="Proteomes" id="UP000254924"/>
    </source>
</evidence>
<proteinExistence type="predicted"/>
<dbReference type="Proteomes" id="UP000254924">
    <property type="component" value="Unassembled WGS sequence"/>
</dbReference>